<organism evidence="5 6">
    <name type="scientific">Ilyobacter polytropus (strain ATCC 51220 / DSM 2926 / LMG 16218 / CuHBu1)</name>
    <dbReference type="NCBI Taxonomy" id="572544"/>
    <lineage>
        <taxon>Bacteria</taxon>
        <taxon>Fusobacteriati</taxon>
        <taxon>Fusobacteriota</taxon>
        <taxon>Fusobacteriia</taxon>
        <taxon>Fusobacteriales</taxon>
        <taxon>Fusobacteriaceae</taxon>
        <taxon>Ilyobacter</taxon>
    </lineage>
</organism>
<evidence type="ECO:0000256" key="2">
    <source>
        <dbReference type="ARBA" id="ARBA00023125"/>
    </source>
</evidence>
<dbReference type="SUPFAM" id="SSF51306">
    <property type="entry name" value="LexA/Signal peptidase"/>
    <property type="match status" value="1"/>
</dbReference>
<dbReference type="PANTHER" id="PTHR40661">
    <property type="match status" value="1"/>
</dbReference>
<dbReference type="RefSeq" id="WP_013388142.1">
    <property type="nucleotide sequence ID" value="NC_014632.1"/>
</dbReference>
<evidence type="ECO:0000313" key="6">
    <source>
        <dbReference type="Proteomes" id="UP000006875"/>
    </source>
</evidence>
<evidence type="ECO:0000259" key="4">
    <source>
        <dbReference type="PROSITE" id="PS50943"/>
    </source>
</evidence>
<dbReference type="AlphaFoldDB" id="E3HA70"/>
<keyword evidence="1" id="KW-0805">Transcription regulation</keyword>
<keyword evidence="6" id="KW-1185">Reference proteome</keyword>
<dbReference type="InterPro" id="IPR010982">
    <property type="entry name" value="Lambda_DNA-bd_dom_sf"/>
</dbReference>
<dbReference type="InterPro" id="IPR039418">
    <property type="entry name" value="LexA-like"/>
</dbReference>
<keyword evidence="3" id="KW-0804">Transcription</keyword>
<name>E3HA70_ILYPC</name>
<proteinExistence type="predicted"/>
<dbReference type="CDD" id="cd00093">
    <property type="entry name" value="HTH_XRE"/>
    <property type="match status" value="1"/>
</dbReference>
<dbReference type="Gene3D" id="2.10.109.10">
    <property type="entry name" value="Umud Fragment, subunit A"/>
    <property type="match status" value="1"/>
</dbReference>
<dbReference type="Pfam" id="PF00717">
    <property type="entry name" value="Peptidase_S24"/>
    <property type="match status" value="1"/>
</dbReference>
<keyword evidence="2" id="KW-0238">DNA-binding</keyword>
<dbReference type="eggNOG" id="COG1396">
    <property type="taxonomic scope" value="Bacteria"/>
</dbReference>
<dbReference type="OrthoDB" id="194368at2"/>
<dbReference type="PANTHER" id="PTHR40661:SF3">
    <property type="entry name" value="FELS-1 PROPHAGE TRANSCRIPTIONAL REGULATOR"/>
    <property type="match status" value="1"/>
</dbReference>
<dbReference type="KEGG" id="ipo:Ilyop_1704"/>
<dbReference type="EMBL" id="CP002281">
    <property type="protein sequence ID" value="ADO83475.1"/>
    <property type="molecule type" value="Genomic_DNA"/>
</dbReference>
<dbReference type="GO" id="GO:0003677">
    <property type="term" value="F:DNA binding"/>
    <property type="evidence" value="ECO:0007669"/>
    <property type="project" value="UniProtKB-KW"/>
</dbReference>
<dbReference type="Proteomes" id="UP000006875">
    <property type="component" value="Chromosome"/>
</dbReference>
<dbReference type="eggNOG" id="COG1974">
    <property type="taxonomic scope" value="Bacteria"/>
</dbReference>
<dbReference type="InterPro" id="IPR015927">
    <property type="entry name" value="Peptidase_S24_S26A/B/C"/>
</dbReference>
<dbReference type="CDD" id="cd06529">
    <property type="entry name" value="S24_LexA-like"/>
    <property type="match status" value="1"/>
</dbReference>
<dbReference type="SMART" id="SM00530">
    <property type="entry name" value="HTH_XRE"/>
    <property type="match status" value="1"/>
</dbReference>
<evidence type="ECO:0000256" key="1">
    <source>
        <dbReference type="ARBA" id="ARBA00023015"/>
    </source>
</evidence>
<sequence>MDFKKFLKDRRKNLGYSQNKFAKSIGITQSYFNTIERGEVKNPPSEEVLDKISQGLQLNEKETETLKYLAALERTPDIIMKELSKLKKELTSAESLKANINLKESLPLIKGIPVYERISAGIGAINDGEVTDYLSIPGIKNAQEVFAVNVWGDSMEPNIKDGSVIICRKDVEIRDGEIGAFLLNDEAYVKRIKVTNQYVALMSDNPNYPPIFIGPGENLIAVGKVIKVLSDI</sequence>
<evidence type="ECO:0000313" key="5">
    <source>
        <dbReference type="EMBL" id="ADO83475.1"/>
    </source>
</evidence>
<dbReference type="STRING" id="572544.Ilyop_1704"/>
<dbReference type="Pfam" id="PF01381">
    <property type="entry name" value="HTH_3"/>
    <property type="match status" value="1"/>
</dbReference>
<gene>
    <name evidence="5" type="ordered locus">Ilyop_1704</name>
</gene>
<dbReference type="Gene3D" id="1.10.260.40">
    <property type="entry name" value="lambda repressor-like DNA-binding domains"/>
    <property type="match status" value="1"/>
</dbReference>
<protein>
    <submittedName>
        <fullName evidence="5">Transcriptional regulator, XRE family</fullName>
    </submittedName>
</protein>
<dbReference type="InterPro" id="IPR036286">
    <property type="entry name" value="LexA/Signal_pep-like_sf"/>
</dbReference>
<reference evidence="5 6" key="1">
    <citation type="journal article" date="2010" name="Stand. Genomic Sci.">
        <title>Complete genome sequence of Ilyobacter polytropus type strain (CuHbu1).</title>
        <authorList>
            <person name="Sikorski J."/>
            <person name="Chertkov O."/>
            <person name="Lapidus A."/>
            <person name="Nolan M."/>
            <person name="Lucas S."/>
            <person name="Del Rio T.G."/>
            <person name="Tice H."/>
            <person name="Cheng J.F."/>
            <person name="Tapia R."/>
            <person name="Han C."/>
            <person name="Goodwin L."/>
            <person name="Pitluck S."/>
            <person name="Liolios K."/>
            <person name="Ivanova N."/>
            <person name="Mavromatis K."/>
            <person name="Mikhailova N."/>
            <person name="Pati A."/>
            <person name="Chen A."/>
            <person name="Palaniappan K."/>
            <person name="Land M."/>
            <person name="Hauser L."/>
            <person name="Chang Y.J."/>
            <person name="Jeffries C.D."/>
            <person name="Brambilla E."/>
            <person name="Yasawong M."/>
            <person name="Rohde M."/>
            <person name="Pukall R."/>
            <person name="Spring S."/>
            <person name="Goker M."/>
            <person name="Woyke T."/>
            <person name="Bristow J."/>
            <person name="Eisen J.A."/>
            <person name="Markowitz V."/>
            <person name="Hugenholtz P."/>
            <person name="Kyrpides N.C."/>
            <person name="Klenk H.P."/>
        </authorList>
    </citation>
    <scope>NUCLEOTIDE SEQUENCE [LARGE SCALE GENOMIC DNA]</scope>
    <source>
        <strain evidence="6">ATCC 51220 / DSM 2926 / LMG 16218 / CuHBu1</strain>
    </source>
</reference>
<dbReference type="InterPro" id="IPR001387">
    <property type="entry name" value="Cro/C1-type_HTH"/>
</dbReference>
<feature type="domain" description="HTH cro/C1-type" evidence="4">
    <location>
        <begin position="7"/>
        <end position="66"/>
    </location>
</feature>
<evidence type="ECO:0000256" key="3">
    <source>
        <dbReference type="ARBA" id="ARBA00023163"/>
    </source>
</evidence>
<dbReference type="HOGENOM" id="CLU_066192_1_1_0"/>
<accession>E3HA70</accession>
<dbReference type="SUPFAM" id="SSF47413">
    <property type="entry name" value="lambda repressor-like DNA-binding domains"/>
    <property type="match status" value="1"/>
</dbReference>
<dbReference type="PROSITE" id="PS50943">
    <property type="entry name" value="HTH_CROC1"/>
    <property type="match status" value="1"/>
</dbReference>